<dbReference type="OrthoDB" id="1935413at2759"/>
<evidence type="ECO:0000313" key="4">
    <source>
        <dbReference type="Proteomes" id="UP000593562"/>
    </source>
</evidence>
<reference evidence="3 4" key="1">
    <citation type="journal article" date="2020" name="Nat. Commun.">
        <title>Genome of Tripterygium wilfordii and identification of cytochrome P450 involved in triptolide biosynthesis.</title>
        <authorList>
            <person name="Tu L."/>
            <person name="Su P."/>
            <person name="Zhang Z."/>
            <person name="Gao L."/>
            <person name="Wang J."/>
            <person name="Hu T."/>
            <person name="Zhou J."/>
            <person name="Zhang Y."/>
            <person name="Zhao Y."/>
            <person name="Liu Y."/>
            <person name="Song Y."/>
            <person name="Tong Y."/>
            <person name="Lu Y."/>
            <person name="Yang J."/>
            <person name="Xu C."/>
            <person name="Jia M."/>
            <person name="Peters R.J."/>
            <person name="Huang L."/>
            <person name="Gao W."/>
        </authorList>
    </citation>
    <scope>NUCLEOTIDE SEQUENCE [LARGE SCALE GENOMIC DNA]</scope>
    <source>
        <strain evidence="4">cv. XIE 37</strain>
        <tissue evidence="3">Leaf</tissue>
    </source>
</reference>
<feature type="region of interest" description="Disordered" evidence="1">
    <location>
        <begin position="283"/>
        <end position="333"/>
    </location>
</feature>
<dbReference type="GO" id="GO:0003677">
    <property type="term" value="F:DNA binding"/>
    <property type="evidence" value="ECO:0007669"/>
    <property type="project" value="InterPro"/>
</dbReference>
<dbReference type="InterPro" id="IPR003611">
    <property type="entry name" value="NUMOD3"/>
</dbReference>
<evidence type="ECO:0000256" key="1">
    <source>
        <dbReference type="SAM" id="MobiDB-lite"/>
    </source>
</evidence>
<evidence type="ECO:0000259" key="2">
    <source>
        <dbReference type="Pfam" id="PF07460"/>
    </source>
</evidence>
<dbReference type="AlphaFoldDB" id="A0A7J7CD35"/>
<dbReference type="PANTHER" id="PTHR34199:SF2">
    <property type="entry name" value="NUMOD3 MOTIF FAMILY PROTEIN, EXPRESSED"/>
    <property type="match status" value="1"/>
</dbReference>
<dbReference type="EMBL" id="JAAARO010000018">
    <property type="protein sequence ID" value="KAF5732074.1"/>
    <property type="molecule type" value="Genomic_DNA"/>
</dbReference>
<organism evidence="3 4">
    <name type="scientific">Tripterygium wilfordii</name>
    <name type="common">Thunder God vine</name>
    <dbReference type="NCBI Taxonomy" id="458696"/>
    <lineage>
        <taxon>Eukaryota</taxon>
        <taxon>Viridiplantae</taxon>
        <taxon>Streptophyta</taxon>
        <taxon>Embryophyta</taxon>
        <taxon>Tracheophyta</taxon>
        <taxon>Spermatophyta</taxon>
        <taxon>Magnoliopsida</taxon>
        <taxon>eudicotyledons</taxon>
        <taxon>Gunneridae</taxon>
        <taxon>Pentapetalae</taxon>
        <taxon>rosids</taxon>
        <taxon>fabids</taxon>
        <taxon>Celastrales</taxon>
        <taxon>Celastraceae</taxon>
        <taxon>Tripterygium</taxon>
    </lineage>
</organism>
<evidence type="ECO:0000313" key="3">
    <source>
        <dbReference type="EMBL" id="KAF5732074.1"/>
    </source>
</evidence>
<feature type="region of interest" description="Disordered" evidence="1">
    <location>
        <begin position="524"/>
        <end position="564"/>
    </location>
</feature>
<feature type="region of interest" description="Disordered" evidence="1">
    <location>
        <begin position="70"/>
        <end position="101"/>
    </location>
</feature>
<comment type="caution">
    <text evidence="3">The sequence shown here is derived from an EMBL/GenBank/DDBJ whole genome shotgun (WGS) entry which is preliminary data.</text>
</comment>
<feature type="compositionally biased region" description="Basic and acidic residues" evidence="1">
    <location>
        <begin position="524"/>
        <end position="533"/>
    </location>
</feature>
<accession>A0A7J7CD35</accession>
<sequence length="581" mass="64882">MPLLDIQPALQKHLGLLGTQTLIHAGDEKRLPCSWKSFHFPRKVDFNEGARRRRISIKAVATLELRSLVRKEDGHEGDSSPATMDTESSGEDSAETDERERMRRMRISKANKGNTPWNKGKKHSPETLQLIRERTKLAMQDPKVKMKLINLGHAQSEETRAKIGFGVRMGCQKRREKLLVQETCHYDWQNLIAEASRRGFTGEEELQWDSYKILREKLEQEWLESIVERKNMPRPKGGKRAPKPLEQRRKIAAAIAAKWADPAYRDRVFSGLEKYHGTAIGIKKKTKRRGSDATQSAKQSPAKKKESGISSSSGLQTNGLVAGLKKPRSNAPLYRDPLARSKLEMIKRVRAQRAAADTKKTEAIERARLLIAEAEKAAKALEVAATKSPIARASLIETRKLLAEAIQSIESIETVKVISDENDGYLPMPSAELVDNIENQTDTSYKSINQVRGELNGAETLAPRKDDDFNFSNFSMQNILNGDGGLVPLNSNGHGLHPFHSAKHYSRLEPNGSRANQVGFWEAHGIKESERSPAKNGTQVQSGEEETPAKSAIEPAKQESPPKLVAKKWVRGRLVEVTEGA</sequence>
<keyword evidence="4" id="KW-1185">Reference proteome</keyword>
<feature type="domain" description="Nuclease associated modular" evidence="2">
    <location>
        <begin position="105"/>
        <end position="132"/>
    </location>
</feature>
<gene>
    <name evidence="3" type="ORF">HS088_TW18G00763</name>
</gene>
<protein>
    <recommendedName>
        <fullName evidence="2">Nuclease associated modular domain-containing protein</fullName>
    </recommendedName>
</protein>
<dbReference type="Proteomes" id="UP000593562">
    <property type="component" value="Unassembled WGS sequence"/>
</dbReference>
<dbReference type="Pfam" id="PF07460">
    <property type="entry name" value="NUMOD3"/>
    <property type="match status" value="1"/>
</dbReference>
<dbReference type="PANTHER" id="PTHR34199">
    <property type="entry name" value="NUMOD3 MOTIF FAMILY PROTEIN, EXPRESSED"/>
    <property type="match status" value="1"/>
</dbReference>
<proteinExistence type="predicted"/>
<dbReference type="FunCoup" id="A0A7J7CD35">
    <property type="interactions" value="1610"/>
</dbReference>
<name>A0A7J7CD35_TRIWF</name>
<dbReference type="InParanoid" id="A0A7J7CD35"/>